<dbReference type="Proteomes" id="UP000176650">
    <property type="component" value="Unassembled WGS sequence"/>
</dbReference>
<gene>
    <name evidence="1" type="ORF">A2988_01020</name>
</gene>
<accession>A0A1F5BTV9</accession>
<evidence type="ECO:0000313" key="1">
    <source>
        <dbReference type="EMBL" id="OGD34051.1"/>
    </source>
</evidence>
<dbReference type="STRING" id="1797298.A2988_01020"/>
<evidence type="ECO:0000313" key="2">
    <source>
        <dbReference type="Proteomes" id="UP000176650"/>
    </source>
</evidence>
<organism evidence="1 2">
    <name type="scientific">Candidatus Azambacteria bacterium RIFCSPLOWO2_01_FULL_46_25</name>
    <dbReference type="NCBI Taxonomy" id="1797298"/>
    <lineage>
        <taxon>Bacteria</taxon>
        <taxon>Candidatus Azamiibacteriota</taxon>
    </lineage>
</organism>
<reference evidence="1 2" key="1">
    <citation type="journal article" date="2016" name="Nat. Commun.">
        <title>Thousands of microbial genomes shed light on interconnected biogeochemical processes in an aquifer system.</title>
        <authorList>
            <person name="Anantharaman K."/>
            <person name="Brown C.T."/>
            <person name="Hug L.A."/>
            <person name="Sharon I."/>
            <person name="Castelle C.J."/>
            <person name="Probst A.J."/>
            <person name="Thomas B.C."/>
            <person name="Singh A."/>
            <person name="Wilkins M.J."/>
            <person name="Karaoz U."/>
            <person name="Brodie E.L."/>
            <person name="Williams K.H."/>
            <person name="Hubbard S.S."/>
            <person name="Banfield J.F."/>
        </authorList>
    </citation>
    <scope>NUCLEOTIDE SEQUENCE [LARGE SCALE GENOMIC DNA]</scope>
</reference>
<comment type="caution">
    <text evidence="1">The sequence shown here is derived from an EMBL/GenBank/DDBJ whole genome shotgun (WGS) entry which is preliminary data.</text>
</comment>
<name>A0A1F5BTV9_9BACT</name>
<proteinExistence type="predicted"/>
<sequence length="90" mass="10264">MNTKSHFNITSRRDTSQFCAGQGATTQVYDIYIKEERRSIRAKLAVSLRVLAIFFPRFVAPCHGRISTISASRLAHERKSLRTRLGIILK</sequence>
<dbReference type="AlphaFoldDB" id="A0A1F5BTV9"/>
<dbReference type="EMBL" id="MEYS01000002">
    <property type="protein sequence ID" value="OGD34051.1"/>
    <property type="molecule type" value="Genomic_DNA"/>
</dbReference>
<protein>
    <submittedName>
        <fullName evidence="1">Uncharacterized protein</fullName>
    </submittedName>
</protein>